<organism evidence="1 2">
    <name type="scientific">Timema podura</name>
    <name type="common">Walking stick</name>
    <dbReference type="NCBI Taxonomy" id="61482"/>
    <lineage>
        <taxon>Eukaryota</taxon>
        <taxon>Metazoa</taxon>
        <taxon>Ecdysozoa</taxon>
        <taxon>Arthropoda</taxon>
        <taxon>Hexapoda</taxon>
        <taxon>Insecta</taxon>
        <taxon>Pterygota</taxon>
        <taxon>Neoptera</taxon>
        <taxon>Polyneoptera</taxon>
        <taxon>Phasmatodea</taxon>
        <taxon>Timematodea</taxon>
        <taxon>Timematoidea</taxon>
        <taxon>Timematidae</taxon>
        <taxon>Timema</taxon>
    </lineage>
</organism>
<proteinExistence type="predicted"/>
<evidence type="ECO:0000313" key="1">
    <source>
        <dbReference type="EMBL" id="CAG2059015.1"/>
    </source>
</evidence>
<reference evidence="1" key="1">
    <citation type="submission" date="2021-03" db="EMBL/GenBank/DDBJ databases">
        <authorList>
            <person name="Tran Van P."/>
        </authorList>
    </citation>
    <scope>NUCLEOTIDE SEQUENCE</scope>
</reference>
<gene>
    <name evidence="1" type="ORF">TPAB3V08_LOCUS5981</name>
</gene>
<name>A0ABN7NZK3_TIMPD</name>
<dbReference type="EMBL" id="CAJPIN010008518">
    <property type="protein sequence ID" value="CAG2059015.1"/>
    <property type="molecule type" value="Genomic_DNA"/>
</dbReference>
<protein>
    <submittedName>
        <fullName evidence="1">Uncharacterized protein</fullName>
    </submittedName>
</protein>
<evidence type="ECO:0000313" key="2">
    <source>
        <dbReference type="Proteomes" id="UP001153148"/>
    </source>
</evidence>
<accession>A0ABN7NZK3</accession>
<comment type="caution">
    <text evidence="1">The sequence shown here is derived from an EMBL/GenBank/DDBJ whole genome shotgun (WGS) entry which is preliminary data.</text>
</comment>
<keyword evidence="2" id="KW-1185">Reference proteome</keyword>
<dbReference type="Proteomes" id="UP001153148">
    <property type="component" value="Unassembled WGS sequence"/>
</dbReference>
<sequence>MFPDKSIRVEKWSCVGRCAKPAPGNGFQVRLSVKRYLRRDEPALNHGSFKQTLHCFLAPPWLWIPSHDPLIHLNQSGSLTPHPRWIEILPNQCVKRNYAIIQQGVTNVKNLFIGEPCLIFIFFPMFLKKNNHLYAVNVHGDFIVKHFYVNMNVSIYPKKNDS</sequence>